<dbReference type="HOGENOM" id="CLU_1215502_0_0_1"/>
<dbReference type="AlphaFoldDB" id="L8WYW5"/>
<gene>
    <name evidence="2" type="ORF">AG1IA_02815</name>
</gene>
<feature type="region of interest" description="Disordered" evidence="1">
    <location>
        <begin position="139"/>
        <end position="162"/>
    </location>
</feature>
<evidence type="ECO:0000256" key="1">
    <source>
        <dbReference type="SAM" id="MobiDB-lite"/>
    </source>
</evidence>
<evidence type="ECO:0000313" key="3">
    <source>
        <dbReference type="Proteomes" id="UP000011668"/>
    </source>
</evidence>
<name>L8WYW5_THACA</name>
<comment type="caution">
    <text evidence="2">The sequence shown here is derived from an EMBL/GenBank/DDBJ whole genome shotgun (WGS) entry which is preliminary data.</text>
</comment>
<proteinExistence type="predicted"/>
<protein>
    <submittedName>
        <fullName evidence="2">Uncharacterized protein</fullName>
    </submittedName>
</protein>
<reference evidence="2 3" key="1">
    <citation type="journal article" date="2013" name="Nat. Commun.">
        <title>The evolution and pathogenic mechanisms of the rice sheath blight pathogen.</title>
        <authorList>
            <person name="Zheng A."/>
            <person name="Lin R."/>
            <person name="Xu L."/>
            <person name="Qin P."/>
            <person name="Tang C."/>
            <person name="Ai P."/>
            <person name="Zhang D."/>
            <person name="Liu Y."/>
            <person name="Sun Z."/>
            <person name="Feng H."/>
            <person name="Wang Y."/>
            <person name="Chen Y."/>
            <person name="Liang X."/>
            <person name="Fu R."/>
            <person name="Li Q."/>
            <person name="Zhang J."/>
            <person name="Yu X."/>
            <person name="Xie Z."/>
            <person name="Ding L."/>
            <person name="Guan P."/>
            <person name="Tang J."/>
            <person name="Liang Y."/>
            <person name="Wang S."/>
            <person name="Deng Q."/>
            <person name="Li S."/>
            <person name="Zhu J."/>
            <person name="Wang L."/>
            <person name="Liu H."/>
            <person name="Li P."/>
        </authorList>
    </citation>
    <scope>NUCLEOTIDE SEQUENCE [LARGE SCALE GENOMIC DNA]</scope>
    <source>
        <strain evidence="3">AG-1 IA</strain>
    </source>
</reference>
<evidence type="ECO:0000313" key="2">
    <source>
        <dbReference type="EMBL" id="ELU43175.1"/>
    </source>
</evidence>
<dbReference type="Proteomes" id="UP000011668">
    <property type="component" value="Unassembled WGS sequence"/>
</dbReference>
<organism evidence="2 3">
    <name type="scientific">Thanatephorus cucumeris (strain AG1-IA)</name>
    <name type="common">Rice sheath blight fungus</name>
    <name type="synonym">Rhizoctonia solani</name>
    <dbReference type="NCBI Taxonomy" id="983506"/>
    <lineage>
        <taxon>Eukaryota</taxon>
        <taxon>Fungi</taxon>
        <taxon>Dikarya</taxon>
        <taxon>Basidiomycota</taxon>
        <taxon>Agaricomycotina</taxon>
        <taxon>Agaricomycetes</taxon>
        <taxon>Cantharellales</taxon>
        <taxon>Ceratobasidiaceae</taxon>
        <taxon>Rhizoctonia</taxon>
        <taxon>Rhizoctonia solani AG-1</taxon>
    </lineage>
</organism>
<accession>L8WYW5</accession>
<keyword evidence="3" id="KW-1185">Reference proteome</keyword>
<sequence length="228" mass="25089">MVVLQVLSNRGKGLESTRGKTRRAGLVQGEKNKTKFKEGEREEGEKGLRIALELHWHFHYIIFLCCNLGGARGVLLHALSDALTPSAKQRLDVEPLTAVTGEHHGLKPADSLGTYTRCKVAWAELADFARRSAGLADSLGNSASRGRGTAKAAQGNPHRDASRLLRVRGEARPQQGLLGNWTTGYGFRCYGHYQSRSSGLRQCLSQQHQARGSWESFGELPQSWTDPK</sequence>
<dbReference type="EMBL" id="AFRT01000602">
    <property type="protein sequence ID" value="ELU43175.1"/>
    <property type="molecule type" value="Genomic_DNA"/>
</dbReference>